<dbReference type="RefSeq" id="WP_085887514.1">
    <property type="nucleotide sequence ID" value="NZ_FWFN01000003.1"/>
</dbReference>
<proteinExistence type="predicted"/>
<dbReference type="Proteomes" id="UP000193963">
    <property type="component" value="Unassembled WGS sequence"/>
</dbReference>
<sequence length="215" mass="23292">MQGLAPSPEEAEALFTGPDGSFRFARWSRPIAPVVFGATDDSVAPLKAAMATVVLAANHRLAETDPELGANLMIFFLTDWAELAEVENMDRLVPDLPALLPRLKAEEADQYRFFRFEEDGSIKAAFVFLRMTGALAGMPAADLGMEQMLKTMLLWAPGAFAGRSALARVEGRTEAVLRPDLTSLLRAAYDPVLPAASQDPVLAMRLAARAGQLFN</sequence>
<dbReference type="EMBL" id="FWFN01000003">
    <property type="protein sequence ID" value="SLN37228.1"/>
    <property type="molecule type" value="Genomic_DNA"/>
</dbReference>
<dbReference type="OrthoDB" id="7827308at2"/>
<gene>
    <name evidence="1" type="ORF">PSM7751_01634</name>
</gene>
<name>A0A1X6Z180_9RHOB</name>
<accession>A0A1X6Z180</accession>
<reference evidence="1 2" key="1">
    <citation type="submission" date="2017-03" db="EMBL/GenBank/DDBJ databases">
        <authorList>
            <person name="Afonso C.L."/>
            <person name="Miller P.J."/>
            <person name="Scott M.A."/>
            <person name="Spackman E."/>
            <person name="Goraichik I."/>
            <person name="Dimitrov K.M."/>
            <person name="Suarez D.L."/>
            <person name="Swayne D.E."/>
        </authorList>
    </citation>
    <scope>NUCLEOTIDE SEQUENCE [LARGE SCALE GENOMIC DNA]</scope>
    <source>
        <strain evidence="1 2">CECT 7751</strain>
    </source>
</reference>
<keyword evidence="2" id="KW-1185">Reference proteome</keyword>
<evidence type="ECO:0000313" key="2">
    <source>
        <dbReference type="Proteomes" id="UP000193963"/>
    </source>
</evidence>
<protein>
    <submittedName>
        <fullName evidence="1">Uncharacterized protein</fullName>
    </submittedName>
</protein>
<organism evidence="1 2">
    <name type="scientific">Pseudooceanicola marinus</name>
    <dbReference type="NCBI Taxonomy" id="396013"/>
    <lineage>
        <taxon>Bacteria</taxon>
        <taxon>Pseudomonadati</taxon>
        <taxon>Pseudomonadota</taxon>
        <taxon>Alphaproteobacteria</taxon>
        <taxon>Rhodobacterales</taxon>
        <taxon>Paracoccaceae</taxon>
        <taxon>Pseudooceanicola</taxon>
    </lineage>
</organism>
<dbReference type="AlphaFoldDB" id="A0A1X6Z180"/>
<evidence type="ECO:0000313" key="1">
    <source>
        <dbReference type="EMBL" id="SLN37228.1"/>
    </source>
</evidence>